<dbReference type="AlphaFoldDB" id="A0A0A9H450"/>
<reference evidence="1" key="2">
    <citation type="journal article" date="2015" name="Data Brief">
        <title>Shoot transcriptome of the giant reed, Arundo donax.</title>
        <authorList>
            <person name="Barrero R.A."/>
            <person name="Guerrero F.D."/>
            <person name="Moolhuijzen P."/>
            <person name="Goolsby J.A."/>
            <person name="Tidwell J."/>
            <person name="Bellgard S.E."/>
            <person name="Bellgard M.I."/>
        </authorList>
    </citation>
    <scope>NUCLEOTIDE SEQUENCE</scope>
    <source>
        <tissue evidence="1">Shoot tissue taken approximately 20 cm above the soil surface</tissue>
    </source>
</reference>
<accession>A0A0A9H450</accession>
<evidence type="ECO:0000313" key="1">
    <source>
        <dbReference type="EMBL" id="JAE31542.1"/>
    </source>
</evidence>
<sequence length="31" mass="3373">MHNLVSHPNSTGSIAYLDFQSTLSCNSTAYL</sequence>
<name>A0A0A9H450_ARUDO</name>
<proteinExistence type="predicted"/>
<organism evidence="1">
    <name type="scientific">Arundo donax</name>
    <name type="common">Giant reed</name>
    <name type="synonym">Donax arundinaceus</name>
    <dbReference type="NCBI Taxonomy" id="35708"/>
    <lineage>
        <taxon>Eukaryota</taxon>
        <taxon>Viridiplantae</taxon>
        <taxon>Streptophyta</taxon>
        <taxon>Embryophyta</taxon>
        <taxon>Tracheophyta</taxon>
        <taxon>Spermatophyta</taxon>
        <taxon>Magnoliopsida</taxon>
        <taxon>Liliopsida</taxon>
        <taxon>Poales</taxon>
        <taxon>Poaceae</taxon>
        <taxon>PACMAD clade</taxon>
        <taxon>Arundinoideae</taxon>
        <taxon>Arundineae</taxon>
        <taxon>Arundo</taxon>
    </lineage>
</organism>
<reference evidence="1" key="1">
    <citation type="submission" date="2014-09" db="EMBL/GenBank/DDBJ databases">
        <authorList>
            <person name="Magalhaes I.L.F."/>
            <person name="Oliveira U."/>
            <person name="Santos F.R."/>
            <person name="Vidigal T.H.D.A."/>
            <person name="Brescovit A.D."/>
            <person name="Santos A.J."/>
        </authorList>
    </citation>
    <scope>NUCLEOTIDE SEQUENCE</scope>
    <source>
        <tissue evidence="1">Shoot tissue taken approximately 20 cm above the soil surface</tissue>
    </source>
</reference>
<dbReference type="EMBL" id="GBRH01166354">
    <property type="protein sequence ID" value="JAE31542.1"/>
    <property type="molecule type" value="Transcribed_RNA"/>
</dbReference>
<protein>
    <submittedName>
        <fullName evidence="1">Uncharacterized protein</fullName>
    </submittedName>
</protein>